<sequence length="741" mass="84113">MHMLFCLISRPTKINVFTRCLSSRRAPAVQEHQKKPIPDSPGSLASRDSGATALSINSVAPAQVKVPEKIPIGLPDTTDKRLPRLDSPILLETSRRKILAFVHGSKDVVISTGRAIGRVVMGASSSSSSPEPEDIESMAAKLHQLLTQKPCRMSDMLKVIGILGEASPTEKQELIRLDVLSRILAEIEQCSHLDHLNVRQPSGDDKRRQRMWSRRPSTTSSNRGTGYGRGSTKSRWDIERTVEERIAQEEHLMWLLCSLTTFLCGDALNLCEANVDLLPPKDQPTIQNVVIDELSSSPLLALFEYHFNNDSVFDISQHMDFYQALIELAAALAYIPDFLPLMVQPKPDCKSIVKELLPRFKATLNAYPSSVRGQSSPDFALMDFIRKVNDLSDIIFKLTKRYEVTVPPERRIKTAVIGNRKRPSIPVEQIDPQALEVNSKLQINDIYAEALQDMQIQTHKILNEGGKPIYGFTFKKELRNVNPFSTSMKDRTKRIAKELASMHNSLPLNASNSIFVCMDETRCDILKVLISGPDDTPYQNGLFEFDVFFPNNYPQAPPKCSFLTTGNGTIRFNPNLYNDGKICLSILGTWEGRPEEKWNPFCSLLQVLISIQGLIFVKHPYFNEPGFEKFQGTPKGEEYSRKYNLHIENATMLYAIMDMYKNGPSYFRDVIKRHFWIKRQSVIEQAERWIKESHLDSNQLTHDLLESEALAETAYINPTLQRQTVDRLINEFKNMKNPMEK</sequence>
<dbReference type="EMBL" id="CAJFDH010000006">
    <property type="protein sequence ID" value="CAD5229530.1"/>
    <property type="molecule type" value="Genomic_DNA"/>
</dbReference>
<evidence type="ECO:0000313" key="6">
    <source>
        <dbReference type="Proteomes" id="UP000614601"/>
    </source>
</evidence>
<dbReference type="PANTHER" id="PTHR46116:SF39">
    <property type="entry name" value="BACULOVIRAL IAP REPEAT-CONTAINING PROTEIN 6"/>
    <property type="match status" value="1"/>
</dbReference>
<dbReference type="CDD" id="cd23810">
    <property type="entry name" value="UBCc_BIRC6"/>
    <property type="match status" value="1"/>
</dbReference>
<evidence type="ECO:0000313" key="5">
    <source>
        <dbReference type="EMBL" id="CAD5229530.1"/>
    </source>
</evidence>
<dbReference type="GO" id="GO:0043066">
    <property type="term" value="P:negative regulation of apoptotic process"/>
    <property type="evidence" value="ECO:0007669"/>
    <property type="project" value="TreeGrafter"/>
</dbReference>
<dbReference type="Pfam" id="PF00179">
    <property type="entry name" value="UQ_con"/>
    <property type="match status" value="1"/>
</dbReference>
<feature type="compositionally biased region" description="Polar residues" evidence="3">
    <location>
        <begin position="215"/>
        <end position="224"/>
    </location>
</feature>
<dbReference type="GO" id="GO:0016740">
    <property type="term" value="F:transferase activity"/>
    <property type="evidence" value="ECO:0007669"/>
    <property type="project" value="UniProtKB-KW"/>
</dbReference>
<dbReference type="Gene3D" id="3.10.110.10">
    <property type="entry name" value="Ubiquitin Conjugating Enzyme"/>
    <property type="match status" value="1"/>
</dbReference>
<gene>
    <name evidence="5" type="ORF">BOKJ2_LOCUS13589</name>
</gene>
<dbReference type="AlphaFoldDB" id="A0A811LN64"/>
<dbReference type="SMART" id="SM00212">
    <property type="entry name" value="UBCc"/>
    <property type="match status" value="1"/>
</dbReference>
<accession>A0A811LN64</accession>
<feature type="domain" description="UBC core" evidence="4">
    <location>
        <begin position="490"/>
        <end position="656"/>
    </location>
</feature>
<evidence type="ECO:0000256" key="3">
    <source>
        <dbReference type="SAM" id="MobiDB-lite"/>
    </source>
</evidence>
<reference evidence="5" key="1">
    <citation type="submission" date="2020-09" db="EMBL/GenBank/DDBJ databases">
        <authorList>
            <person name="Kikuchi T."/>
        </authorList>
    </citation>
    <scope>NUCLEOTIDE SEQUENCE</scope>
    <source>
        <strain evidence="5">SH1</strain>
    </source>
</reference>
<feature type="region of interest" description="Disordered" evidence="3">
    <location>
        <begin position="25"/>
        <end position="49"/>
    </location>
</feature>
<dbReference type="OrthoDB" id="47801at2759"/>
<dbReference type="InterPro" id="IPR016135">
    <property type="entry name" value="UBQ-conjugating_enzyme/RWD"/>
</dbReference>
<keyword evidence="6" id="KW-1185">Reference proteome</keyword>
<proteinExistence type="predicted"/>
<dbReference type="GO" id="GO:0004869">
    <property type="term" value="F:cysteine-type endopeptidase inhibitor activity"/>
    <property type="evidence" value="ECO:0007669"/>
    <property type="project" value="TreeGrafter"/>
</dbReference>
<evidence type="ECO:0000259" key="4">
    <source>
        <dbReference type="PROSITE" id="PS50127"/>
    </source>
</evidence>
<organism evidence="5 6">
    <name type="scientific">Bursaphelenchus okinawaensis</name>
    <dbReference type="NCBI Taxonomy" id="465554"/>
    <lineage>
        <taxon>Eukaryota</taxon>
        <taxon>Metazoa</taxon>
        <taxon>Ecdysozoa</taxon>
        <taxon>Nematoda</taxon>
        <taxon>Chromadorea</taxon>
        <taxon>Rhabditida</taxon>
        <taxon>Tylenchina</taxon>
        <taxon>Tylenchomorpha</taxon>
        <taxon>Aphelenchoidea</taxon>
        <taxon>Aphelenchoididae</taxon>
        <taxon>Bursaphelenchus</taxon>
    </lineage>
</organism>
<protein>
    <recommendedName>
        <fullName evidence="4">UBC core domain-containing protein</fullName>
    </recommendedName>
</protein>
<dbReference type="Proteomes" id="UP000783686">
    <property type="component" value="Unassembled WGS sequence"/>
</dbReference>
<dbReference type="PROSITE" id="PS50127">
    <property type="entry name" value="UBC_2"/>
    <property type="match status" value="1"/>
</dbReference>
<feature type="compositionally biased region" description="Basic and acidic residues" evidence="3">
    <location>
        <begin position="197"/>
        <end position="207"/>
    </location>
</feature>
<dbReference type="Proteomes" id="UP000614601">
    <property type="component" value="Unassembled WGS sequence"/>
</dbReference>
<dbReference type="GO" id="GO:0005634">
    <property type="term" value="C:nucleus"/>
    <property type="evidence" value="ECO:0007669"/>
    <property type="project" value="TreeGrafter"/>
</dbReference>
<name>A0A811LN64_9BILA</name>
<keyword evidence="2" id="KW-0833">Ubl conjugation pathway</keyword>
<dbReference type="EMBL" id="CAJFCW020000006">
    <property type="protein sequence ID" value="CAG9126897.1"/>
    <property type="molecule type" value="Genomic_DNA"/>
</dbReference>
<dbReference type="PANTHER" id="PTHR46116">
    <property type="entry name" value="(E3-INDEPENDENT) E2 UBIQUITIN-CONJUGATING ENZYME"/>
    <property type="match status" value="1"/>
</dbReference>
<dbReference type="InterPro" id="IPR000608">
    <property type="entry name" value="UBC"/>
</dbReference>
<comment type="caution">
    <text evidence="5">The sequence shown here is derived from an EMBL/GenBank/DDBJ whole genome shotgun (WGS) entry which is preliminary data.</text>
</comment>
<evidence type="ECO:0000256" key="1">
    <source>
        <dbReference type="ARBA" id="ARBA00022679"/>
    </source>
</evidence>
<evidence type="ECO:0000256" key="2">
    <source>
        <dbReference type="ARBA" id="ARBA00022786"/>
    </source>
</evidence>
<keyword evidence="1" id="KW-0808">Transferase</keyword>
<feature type="region of interest" description="Disordered" evidence="3">
    <location>
        <begin position="197"/>
        <end position="234"/>
    </location>
</feature>
<dbReference type="SUPFAM" id="SSF54495">
    <property type="entry name" value="UBC-like"/>
    <property type="match status" value="1"/>
</dbReference>